<evidence type="ECO:0000313" key="1">
    <source>
        <dbReference type="EMBL" id="MDV5977931.1"/>
    </source>
</evidence>
<accession>A0AAE4Q7J3</accession>
<reference evidence="1" key="1">
    <citation type="submission" date="2021-04" db="EMBL/GenBank/DDBJ databases">
        <title>Draft genomes of 20 S. canis strains.</title>
        <authorList>
            <person name="Pagnossin D."/>
            <person name="Weir W."/>
            <person name="Smith A."/>
            <person name="Ure R."/>
            <person name="Oravcova K."/>
        </authorList>
    </citation>
    <scope>NUCLEOTIDE SEQUENCE</scope>
    <source>
        <strain evidence="1">284</strain>
    </source>
</reference>
<name>A0AAE4Q7J3_STRCB</name>
<organism evidence="1 2">
    <name type="scientific">Streptococcus canis</name>
    <dbReference type="NCBI Taxonomy" id="1329"/>
    <lineage>
        <taxon>Bacteria</taxon>
        <taxon>Bacillati</taxon>
        <taxon>Bacillota</taxon>
        <taxon>Bacilli</taxon>
        <taxon>Lactobacillales</taxon>
        <taxon>Streptococcaceae</taxon>
        <taxon>Streptococcus</taxon>
    </lineage>
</organism>
<sequence>MKIKTTAKEIIEKIETSKSGLPEILLIMEALVKIEKDGVSQNFRLRELDEKTKIAHVKWMKVVKEDKFYNQETQESLDNEGRKIKLSDLTESERDELAALANEVIDHFKK</sequence>
<dbReference type="Proteomes" id="UP001186118">
    <property type="component" value="Unassembled WGS sequence"/>
</dbReference>
<dbReference type="EMBL" id="JAGQEX010000031">
    <property type="protein sequence ID" value="MDV5977931.1"/>
    <property type="molecule type" value="Genomic_DNA"/>
</dbReference>
<comment type="caution">
    <text evidence="1">The sequence shown here is derived from an EMBL/GenBank/DDBJ whole genome shotgun (WGS) entry which is preliminary data.</text>
</comment>
<evidence type="ECO:0008006" key="3">
    <source>
        <dbReference type="Google" id="ProtNLM"/>
    </source>
</evidence>
<gene>
    <name evidence="1" type="ORF">KB584_10860</name>
</gene>
<proteinExistence type="predicted"/>
<dbReference type="AlphaFoldDB" id="A0AAE4Q7J3"/>
<dbReference type="RefSeq" id="WP_317610616.1">
    <property type="nucleotide sequence ID" value="NZ_JAGQEX010000031.1"/>
</dbReference>
<protein>
    <recommendedName>
        <fullName evidence="3">Phage protein</fullName>
    </recommendedName>
</protein>
<evidence type="ECO:0000313" key="2">
    <source>
        <dbReference type="Proteomes" id="UP001186118"/>
    </source>
</evidence>